<keyword evidence="3" id="KW-1185">Reference proteome</keyword>
<dbReference type="EMBL" id="BMMS01000023">
    <property type="protein sequence ID" value="GGO94443.1"/>
    <property type="molecule type" value="Genomic_DNA"/>
</dbReference>
<evidence type="ECO:0000256" key="1">
    <source>
        <dbReference type="SAM" id="MobiDB-lite"/>
    </source>
</evidence>
<comment type="caution">
    <text evidence="2">The sequence shown here is derived from an EMBL/GenBank/DDBJ whole genome shotgun (WGS) entry which is preliminary data.</text>
</comment>
<proteinExistence type="predicted"/>
<evidence type="ECO:0000313" key="3">
    <source>
        <dbReference type="Proteomes" id="UP000641932"/>
    </source>
</evidence>
<protein>
    <submittedName>
        <fullName evidence="2">Uncharacterized protein</fullName>
    </submittedName>
</protein>
<feature type="compositionally biased region" description="Basic and acidic residues" evidence="1">
    <location>
        <begin position="122"/>
        <end position="145"/>
    </location>
</feature>
<sequence length="298" mass="32733">MNRTRQTPARTDRPGGLATPRRNRFFHGKMMDVYQFELETAYGIGMRRMLNRLVTGSGVICGLDVLRGDDPLTVEVTSGMAIDGWGREIIVPATSAPVTIPDALLERICGDLDDANGASAAAERDQRDDRQPAEREGSSAGEARRRSPRRHDRTCEDGPWVTVTLCYQECESDPVAVLAGDCSTTAPCAPGAIREQYRIGFEPGCAEPVDVSCRFPDILRQGEIDYGALARWVTRTCPDPPRNPCVPLANVSLECGGSDSSIAHIDIEIRPVVFGNPLLFDMLTRTVEEEQPGSDWRR</sequence>
<accession>A0A917ZUZ9</accession>
<feature type="region of interest" description="Disordered" evidence="1">
    <location>
        <begin position="117"/>
        <end position="154"/>
    </location>
</feature>
<gene>
    <name evidence="2" type="ORF">GCM10012280_49300</name>
</gene>
<reference evidence="2" key="2">
    <citation type="submission" date="2020-09" db="EMBL/GenBank/DDBJ databases">
        <authorList>
            <person name="Sun Q."/>
            <person name="Zhou Y."/>
        </authorList>
    </citation>
    <scope>NUCLEOTIDE SEQUENCE</scope>
    <source>
        <strain evidence="2">CGMCC 4.7201</strain>
    </source>
</reference>
<dbReference type="RefSeq" id="WP_189133984.1">
    <property type="nucleotide sequence ID" value="NZ_BMMS01000023.1"/>
</dbReference>
<dbReference type="AlphaFoldDB" id="A0A917ZUZ9"/>
<evidence type="ECO:0000313" key="2">
    <source>
        <dbReference type="EMBL" id="GGO94443.1"/>
    </source>
</evidence>
<dbReference type="Proteomes" id="UP000641932">
    <property type="component" value="Unassembled WGS sequence"/>
</dbReference>
<organism evidence="2 3">
    <name type="scientific">Wenjunlia tyrosinilytica</name>
    <dbReference type="NCBI Taxonomy" id="1544741"/>
    <lineage>
        <taxon>Bacteria</taxon>
        <taxon>Bacillati</taxon>
        <taxon>Actinomycetota</taxon>
        <taxon>Actinomycetes</taxon>
        <taxon>Kitasatosporales</taxon>
        <taxon>Streptomycetaceae</taxon>
        <taxon>Wenjunlia</taxon>
    </lineage>
</organism>
<reference evidence="2" key="1">
    <citation type="journal article" date="2014" name="Int. J. Syst. Evol. Microbiol.">
        <title>Complete genome sequence of Corynebacterium casei LMG S-19264T (=DSM 44701T), isolated from a smear-ripened cheese.</title>
        <authorList>
            <consortium name="US DOE Joint Genome Institute (JGI-PGF)"/>
            <person name="Walter F."/>
            <person name="Albersmeier A."/>
            <person name="Kalinowski J."/>
            <person name="Ruckert C."/>
        </authorList>
    </citation>
    <scope>NUCLEOTIDE SEQUENCE</scope>
    <source>
        <strain evidence="2">CGMCC 4.7201</strain>
    </source>
</reference>
<name>A0A917ZUZ9_9ACTN</name>
<feature type="region of interest" description="Disordered" evidence="1">
    <location>
        <begin position="1"/>
        <end position="21"/>
    </location>
</feature>